<dbReference type="GO" id="GO:0020037">
    <property type="term" value="F:heme binding"/>
    <property type="evidence" value="ECO:0007669"/>
    <property type="project" value="InterPro"/>
</dbReference>
<dbReference type="Proteomes" id="UP000321085">
    <property type="component" value="Unassembled WGS sequence"/>
</dbReference>
<dbReference type="Pfam" id="PF00034">
    <property type="entry name" value="Cytochrom_C"/>
    <property type="match status" value="1"/>
</dbReference>
<dbReference type="InterPro" id="IPR036909">
    <property type="entry name" value="Cyt_c-like_dom_sf"/>
</dbReference>
<evidence type="ECO:0000259" key="6">
    <source>
        <dbReference type="PROSITE" id="PS51007"/>
    </source>
</evidence>
<proteinExistence type="predicted"/>
<evidence type="ECO:0000256" key="2">
    <source>
        <dbReference type="ARBA" id="ARBA00022723"/>
    </source>
</evidence>
<evidence type="ECO:0000256" key="1">
    <source>
        <dbReference type="ARBA" id="ARBA00022617"/>
    </source>
</evidence>
<evidence type="ECO:0000313" key="7">
    <source>
        <dbReference type="EMBL" id="GEO15673.1"/>
    </source>
</evidence>
<dbReference type="AlphaFoldDB" id="A0A512BUL4"/>
<keyword evidence="2 4" id="KW-0479">Metal-binding</keyword>
<dbReference type="GO" id="GO:0046872">
    <property type="term" value="F:metal ion binding"/>
    <property type="evidence" value="ECO:0007669"/>
    <property type="project" value="UniProtKB-KW"/>
</dbReference>
<dbReference type="EMBL" id="BJYU01000046">
    <property type="protein sequence ID" value="GEO15673.1"/>
    <property type="molecule type" value="Genomic_DNA"/>
</dbReference>
<keyword evidence="8" id="KW-1185">Reference proteome</keyword>
<evidence type="ECO:0000256" key="3">
    <source>
        <dbReference type="ARBA" id="ARBA00023004"/>
    </source>
</evidence>
<dbReference type="InterPro" id="IPR009056">
    <property type="entry name" value="Cyt_c-like_dom"/>
</dbReference>
<feature type="domain" description="Cytochrome c" evidence="6">
    <location>
        <begin position="37"/>
        <end position="128"/>
    </location>
</feature>
<dbReference type="Gene3D" id="1.10.760.10">
    <property type="entry name" value="Cytochrome c-like domain"/>
    <property type="match status" value="1"/>
</dbReference>
<gene>
    <name evidence="7" type="ORF">MAE02_33690</name>
</gene>
<dbReference type="RefSeq" id="WP_210207502.1">
    <property type="nucleotide sequence ID" value="NZ_BJYU01000046.1"/>
</dbReference>
<sequence>MSVRPLILIMTIVGLNGMAACSDAPDDRVSPLRIADSDPEQGRGLIQAFGCGACHTIDGVRGARGKVGPELRNYAQQHLLAGFLPNTPQHLVAWLLDPVALKLGTGMPAQGLTEAEARHVAAYLYTLGREDLRVYPPDPPLPLREPDKAMTDLDAPATDASETTPRTRRIAPDLSKEPKS</sequence>
<dbReference type="PROSITE" id="PS51007">
    <property type="entry name" value="CYTC"/>
    <property type="match status" value="1"/>
</dbReference>
<comment type="caution">
    <text evidence="7">The sequence shown here is derived from an EMBL/GenBank/DDBJ whole genome shotgun (WGS) entry which is preliminary data.</text>
</comment>
<dbReference type="GO" id="GO:0009055">
    <property type="term" value="F:electron transfer activity"/>
    <property type="evidence" value="ECO:0007669"/>
    <property type="project" value="InterPro"/>
</dbReference>
<organism evidence="7 8">
    <name type="scientific">Microvirga aerophila</name>
    <dbReference type="NCBI Taxonomy" id="670291"/>
    <lineage>
        <taxon>Bacteria</taxon>
        <taxon>Pseudomonadati</taxon>
        <taxon>Pseudomonadota</taxon>
        <taxon>Alphaproteobacteria</taxon>
        <taxon>Hyphomicrobiales</taxon>
        <taxon>Methylobacteriaceae</taxon>
        <taxon>Microvirga</taxon>
    </lineage>
</organism>
<accession>A0A512BUL4</accession>
<feature type="region of interest" description="Disordered" evidence="5">
    <location>
        <begin position="136"/>
        <end position="180"/>
    </location>
</feature>
<dbReference type="PROSITE" id="PS51257">
    <property type="entry name" value="PROKAR_LIPOPROTEIN"/>
    <property type="match status" value="1"/>
</dbReference>
<evidence type="ECO:0000256" key="4">
    <source>
        <dbReference type="PROSITE-ProRule" id="PRU00433"/>
    </source>
</evidence>
<keyword evidence="1 4" id="KW-0349">Heme</keyword>
<name>A0A512BUL4_9HYPH</name>
<feature type="compositionally biased region" description="Basic and acidic residues" evidence="5">
    <location>
        <begin position="170"/>
        <end position="180"/>
    </location>
</feature>
<protein>
    <recommendedName>
        <fullName evidence="6">Cytochrome c domain-containing protein</fullName>
    </recommendedName>
</protein>
<evidence type="ECO:0000256" key="5">
    <source>
        <dbReference type="SAM" id="MobiDB-lite"/>
    </source>
</evidence>
<reference evidence="7 8" key="1">
    <citation type="submission" date="2019-07" db="EMBL/GenBank/DDBJ databases">
        <title>Whole genome shotgun sequence of Microvirga aerophila NBRC 106136.</title>
        <authorList>
            <person name="Hosoyama A."/>
            <person name="Uohara A."/>
            <person name="Ohji S."/>
            <person name="Ichikawa N."/>
        </authorList>
    </citation>
    <scope>NUCLEOTIDE SEQUENCE [LARGE SCALE GENOMIC DNA]</scope>
    <source>
        <strain evidence="7 8">NBRC 106136</strain>
    </source>
</reference>
<dbReference type="SUPFAM" id="SSF46626">
    <property type="entry name" value="Cytochrome c"/>
    <property type="match status" value="1"/>
</dbReference>
<evidence type="ECO:0000313" key="8">
    <source>
        <dbReference type="Proteomes" id="UP000321085"/>
    </source>
</evidence>
<keyword evidence="3 4" id="KW-0408">Iron</keyword>